<keyword evidence="3" id="KW-0479">Metal-binding</keyword>
<dbReference type="InterPro" id="IPR001692">
    <property type="entry name" value="Histidinol_DH_CS"/>
</dbReference>
<accession>A0ABV6R471</accession>
<evidence type="ECO:0000256" key="4">
    <source>
        <dbReference type="ARBA" id="ARBA00022833"/>
    </source>
</evidence>
<dbReference type="NCBIfam" id="TIGR00069">
    <property type="entry name" value="hisD"/>
    <property type="match status" value="1"/>
</dbReference>
<proteinExistence type="inferred from homology"/>
<evidence type="ECO:0000313" key="8">
    <source>
        <dbReference type="EMBL" id="MFC0634426.1"/>
    </source>
</evidence>
<protein>
    <submittedName>
        <fullName evidence="8">Histidinol dehydrogenase</fullName>
        <ecNumber evidence="8">1.1.1.23</ecNumber>
    </submittedName>
</protein>
<dbReference type="InterPro" id="IPR022695">
    <property type="entry name" value="Histidinol_DH_monofunct"/>
</dbReference>
<dbReference type="EC" id="1.1.1.23" evidence="8"/>
<dbReference type="InterPro" id="IPR016161">
    <property type="entry name" value="Ald_DH/histidinol_DH"/>
</dbReference>
<dbReference type="EMBL" id="JBHLSW010000007">
    <property type="protein sequence ID" value="MFC0634426.1"/>
    <property type="molecule type" value="Genomic_DNA"/>
</dbReference>
<evidence type="ECO:0000256" key="2">
    <source>
        <dbReference type="ARBA" id="ARBA00010178"/>
    </source>
</evidence>
<keyword evidence="9" id="KW-1185">Reference proteome</keyword>
<sequence length="440" mass="45859">MAAAFGRLIDWASLDDAGRRAALARPARRTERDVVDIVREVMDAVAAEGGAAVTRYAERFDGHAPRRIAITPDTVKAARDALAPADTRAIRIAAENVRLFHQATRPVDTDMVETTRGVRSQLVWRPIRAAGIYVPGGTAPLFSSLLMQAIPAEVAGVGTRVVVTPPAKDGSVHPAMIVAAAEAGLDAVWLLGGAHAIAALTYGVTLDDGEIPAVDKLFGPGNAFVAEAKKQATALPGGPAVDMPAGPSELMVVIDRDAAPEIAAADLLSQAEHDADAQVILVSTSRANLDYVLTEVERQVATLPREAVARASLNEARAVLVRDLPTACDVINLYGPEHLALQVEDPEAMLPAIRAAGAVFVGRFAAETLGDYAAGPSHVLPTDGGARTLGGITTASFMTTMSVQTVTEDGAGELGPVAARLARLEGLEAHARAADMRSGR</sequence>
<dbReference type="PANTHER" id="PTHR21256:SF2">
    <property type="entry name" value="HISTIDINE BIOSYNTHESIS TRIFUNCTIONAL PROTEIN"/>
    <property type="match status" value="1"/>
</dbReference>
<dbReference type="InterPro" id="IPR012131">
    <property type="entry name" value="Hstdl_DH"/>
</dbReference>
<dbReference type="PANTHER" id="PTHR21256">
    <property type="entry name" value="HISTIDINOL DEHYDROGENASE HDH"/>
    <property type="match status" value="1"/>
</dbReference>
<dbReference type="Gene3D" id="1.20.5.1300">
    <property type="match status" value="1"/>
</dbReference>
<evidence type="ECO:0000256" key="3">
    <source>
        <dbReference type="ARBA" id="ARBA00022723"/>
    </source>
</evidence>
<evidence type="ECO:0000256" key="1">
    <source>
        <dbReference type="ARBA" id="ARBA00001947"/>
    </source>
</evidence>
<comment type="cofactor">
    <cofactor evidence="1">
        <name>Zn(2+)</name>
        <dbReference type="ChEBI" id="CHEBI:29105"/>
    </cofactor>
</comment>
<dbReference type="Pfam" id="PF00815">
    <property type="entry name" value="Histidinol_dh"/>
    <property type="match status" value="1"/>
</dbReference>
<evidence type="ECO:0000256" key="6">
    <source>
        <dbReference type="PIRNR" id="PIRNR000099"/>
    </source>
</evidence>
<keyword evidence="5 6" id="KW-0560">Oxidoreductase</keyword>
<dbReference type="RefSeq" id="WP_376836471.1">
    <property type="nucleotide sequence ID" value="NZ_JBHLSW010000007.1"/>
</dbReference>
<dbReference type="CDD" id="cd06572">
    <property type="entry name" value="Histidinol_dh"/>
    <property type="match status" value="1"/>
</dbReference>
<reference evidence="8 9" key="1">
    <citation type="submission" date="2024-09" db="EMBL/GenBank/DDBJ databases">
        <authorList>
            <person name="Sun Q."/>
            <person name="Mori K."/>
        </authorList>
    </citation>
    <scope>NUCLEOTIDE SEQUENCE [LARGE SCALE GENOMIC DNA]</scope>
    <source>
        <strain evidence="8 9">NCAIM B.02621</strain>
    </source>
</reference>
<dbReference type="Proteomes" id="UP001589906">
    <property type="component" value="Unassembled WGS sequence"/>
</dbReference>
<keyword evidence="4" id="KW-0862">Zinc</keyword>
<name>A0ABV6R471_9CAUL</name>
<gene>
    <name evidence="8" type="primary">hisD</name>
    <name evidence="8" type="ORF">ACFFGE_11140</name>
</gene>
<organism evidence="8 9">
    <name type="scientific">Brevundimonas balnearis</name>
    <dbReference type="NCBI Taxonomy" id="1572858"/>
    <lineage>
        <taxon>Bacteria</taxon>
        <taxon>Pseudomonadati</taxon>
        <taxon>Pseudomonadota</taxon>
        <taxon>Alphaproteobacteria</taxon>
        <taxon>Caulobacterales</taxon>
        <taxon>Caulobacteraceae</taxon>
        <taxon>Brevundimonas</taxon>
    </lineage>
</organism>
<evidence type="ECO:0000256" key="5">
    <source>
        <dbReference type="ARBA" id="ARBA00023002"/>
    </source>
</evidence>
<dbReference type="SUPFAM" id="SSF53720">
    <property type="entry name" value="ALDH-like"/>
    <property type="match status" value="1"/>
</dbReference>
<comment type="caution">
    <text evidence="8">The sequence shown here is derived from an EMBL/GenBank/DDBJ whole genome shotgun (WGS) entry which is preliminary data.</text>
</comment>
<dbReference type="PRINTS" id="PR00083">
    <property type="entry name" value="HOLDHDRGNASE"/>
</dbReference>
<dbReference type="Gene3D" id="3.40.50.1980">
    <property type="entry name" value="Nitrogenase molybdenum iron protein domain"/>
    <property type="match status" value="2"/>
</dbReference>
<dbReference type="PROSITE" id="PS00611">
    <property type="entry name" value="HISOL_DEHYDROGENASE"/>
    <property type="match status" value="1"/>
</dbReference>
<dbReference type="PIRSF" id="PIRSF000099">
    <property type="entry name" value="Histidinol_dh"/>
    <property type="match status" value="1"/>
</dbReference>
<evidence type="ECO:0000313" key="9">
    <source>
        <dbReference type="Proteomes" id="UP001589906"/>
    </source>
</evidence>
<comment type="similarity">
    <text evidence="2 6 7">Belongs to the histidinol dehydrogenase family.</text>
</comment>
<evidence type="ECO:0000256" key="7">
    <source>
        <dbReference type="RuleBase" id="RU004175"/>
    </source>
</evidence>
<dbReference type="GO" id="GO:0004399">
    <property type="term" value="F:histidinol dehydrogenase activity"/>
    <property type="evidence" value="ECO:0007669"/>
    <property type="project" value="UniProtKB-EC"/>
</dbReference>